<dbReference type="EMBL" id="JBELQC010000001">
    <property type="protein sequence ID" value="MFL9840362.1"/>
    <property type="molecule type" value="Genomic_DNA"/>
</dbReference>
<sequence>MSTAIRRHLTDLACRALQATLPPSLQSWGWAIRCEAASIPDDGKALLFALDGLCGLVPRAIALRLRQRFARSADSRAPRPEGTITVTIRDTLMHRPRALGVACAIGAVLLGLVYMALAGAPTRYFGMNVGALALGLMVLAGFGRALAPGQGRWDGAIVAMAGALLATALFGPDIDGVSRWVSVAGLSIQPSLILLPVMIVAFAHSRSAMSTRGLVVAAAAMALQPDRAMAGMLVLGLLPLVLTGRDRHGMVAFAASVIGLAATLARPDPMPAVPYVDRIYYSAFDVHVGAGLAVWIGSALLLVPALTGWHRDTEHRATYAAFGASWAAAILAAALGNHPTPLVGYGGSAIIGYALALLALPRVAGDPASGDARIRDDGDTALHDRHLRVGLA</sequence>
<evidence type="ECO:0000256" key="1">
    <source>
        <dbReference type="SAM" id="Phobius"/>
    </source>
</evidence>
<feature type="transmembrane region" description="Helical" evidence="1">
    <location>
        <begin position="124"/>
        <end position="143"/>
    </location>
</feature>
<feature type="transmembrane region" description="Helical" evidence="1">
    <location>
        <begin position="318"/>
        <end position="336"/>
    </location>
</feature>
<protein>
    <recommendedName>
        <fullName evidence="4">Cell wall polymerase</fullName>
    </recommendedName>
</protein>
<organism evidence="2 3">
    <name type="scientific">Sphingomonas plantiphila</name>
    <dbReference type="NCBI Taxonomy" id="3163295"/>
    <lineage>
        <taxon>Bacteria</taxon>
        <taxon>Pseudomonadati</taxon>
        <taxon>Pseudomonadota</taxon>
        <taxon>Alphaproteobacteria</taxon>
        <taxon>Sphingomonadales</taxon>
        <taxon>Sphingomonadaceae</taxon>
        <taxon>Sphingomonas</taxon>
    </lineage>
</organism>
<name>A0ABW8YKZ0_9SPHN</name>
<proteinExistence type="predicted"/>
<evidence type="ECO:0000313" key="3">
    <source>
        <dbReference type="Proteomes" id="UP001629244"/>
    </source>
</evidence>
<comment type="caution">
    <text evidence="2">The sequence shown here is derived from an EMBL/GenBank/DDBJ whole genome shotgun (WGS) entry which is preliminary data.</text>
</comment>
<keyword evidence="1" id="KW-0812">Transmembrane</keyword>
<evidence type="ECO:0000313" key="2">
    <source>
        <dbReference type="EMBL" id="MFL9840362.1"/>
    </source>
</evidence>
<feature type="transmembrane region" description="Helical" evidence="1">
    <location>
        <begin position="98"/>
        <end position="118"/>
    </location>
</feature>
<dbReference type="Proteomes" id="UP001629244">
    <property type="component" value="Unassembled WGS sequence"/>
</dbReference>
<keyword evidence="3" id="KW-1185">Reference proteome</keyword>
<evidence type="ECO:0008006" key="4">
    <source>
        <dbReference type="Google" id="ProtNLM"/>
    </source>
</evidence>
<gene>
    <name evidence="2" type="ORF">ABS767_05250</name>
</gene>
<feature type="transmembrane region" description="Helical" evidence="1">
    <location>
        <begin position="342"/>
        <end position="360"/>
    </location>
</feature>
<feature type="transmembrane region" description="Helical" evidence="1">
    <location>
        <begin position="180"/>
        <end position="203"/>
    </location>
</feature>
<feature type="transmembrane region" description="Helical" evidence="1">
    <location>
        <begin position="286"/>
        <end position="306"/>
    </location>
</feature>
<feature type="transmembrane region" description="Helical" evidence="1">
    <location>
        <begin position="155"/>
        <end position="174"/>
    </location>
</feature>
<keyword evidence="1" id="KW-0472">Membrane</keyword>
<dbReference type="RefSeq" id="WP_408077302.1">
    <property type="nucleotide sequence ID" value="NZ_JBELQC010000001.1"/>
</dbReference>
<keyword evidence="1" id="KW-1133">Transmembrane helix</keyword>
<reference evidence="2 3" key="1">
    <citation type="submission" date="2024-06" db="EMBL/GenBank/DDBJ databases">
        <authorList>
            <person name="Kaempfer P."/>
            <person name="Viver T."/>
        </authorList>
    </citation>
    <scope>NUCLEOTIDE SEQUENCE [LARGE SCALE GENOMIC DNA]</scope>
    <source>
        <strain evidence="2 3">ST-64</strain>
    </source>
</reference>
<accession>A0ABW8YKZ0</accession>